<feature type="region of interest" description="Disordered" evidence="1">
    <location>
        <begin position="1"/>
        <end position="21"/>
    </location>
</feature>
<dbReference type="Proteomes" id="UP000001817">
    <property type="component" value="Chromosome 1"/>
</dbReference>
<dbReference type="STRING" id="266265.Bxe_A0917"/>
<evidence type="ECO:0000256" key="1">
    <source>
        <dbReference type="SAM" id="MobiDB-lite"/>
    </source>
</evidence>
<accession>Q13V61</accession>
<reference evidence="2 3" key="1">
    <citation type="journal article" date="2006" name="Proc. Natl. Acad. Sci. U.S.A.">
        <title>Burkholderia xenovorans LB400 harbors a multi-replicon, 9.73-Mbp genome shaped for versatility.</title>
        <authorList>
            <person name="Chain P.S."/>
            <person name="Denef V.J."/>
            <person name="Konstantinidis K.T."/>
            <person name="Vergez L.M."/>
            <person name="Agullo L."/>
            <person name="Reyes V.L."/>
            <person name="Hauser L."/>
            <person name="Cordova M."/>
            <person name="Gomez L."/>
            <person name="Gonzalez M."/>
            <person name="Land M."/>
            <person name="Lao V."/>
            <person name="Larimer F."/>
            <person name="LiPuma J.J."/>
            <person name="Mahenthiralingam E."/>
            <person name="Malfatti S.A."/>
            <person name="Marx C.J."/>
            <person name="Parnell J.J."/>
            <person name="Ramette A."/>
            <person name="Richardson P."/>
            <person name="Seeger M."/>
            <person name="Smith D."/>
            <person name="Spilker T."/>
            <person name="Sul W.J."/>
            <person name="Tsoi T.V."/>
            <person name="Ulrich L.E."/>
            <person name="Zhulin I.B."/>
            <person name="Tiedje J.M."/>
        </authorList>
    </citation>
    <scope>NUCLEOTIDE SEQUENCE [LARGE SCALE GENOMIC DNA]</scope>
    <source>
        <strain evidence="2 3">LB400</strain>
    </source>
</reference>
<dbReference type="EMBL" id="CP000270">
    <property type="protein sequence ID" value="ABE32028.1"/>
    <property type="molecule type" value="Genomic_DNA"/>
</dbReference>
<dbReference type="AlphaFoldDB" id="Q13V61"/>
<evidence type="ECO:0000313" key="3">
    <source>
        <dbReference type="Proteomes" id="UP000001817"/>
    </source>
</evidence>
<organism evidence="2 3">
    <name type="scientific">Paraburkholderia xenovorans (strain LB400)</name>
    <dbReference type="NCBI Taxonomy" id="266265"/>
    <lineage>
        <taxon>Bacteria</taxon>
        <taxon>Pseudomonadati</taxon>
        <taxon>Pseudomonadota</taxon>
        <taxon>Betaproteobacteria</taxon>
        <taxon>Burkholderiales</taxon>
        <taxon>Burkholderiaceae</taxon>
        <taxon>Paraburkholderia</taxon>
    </lineage>
</organism>
<dbReference type="KEGG" id="bxe:Bxe_A0917"/>
<keyword evidence="3" id="KW-1185">Reference proteome</keyword>
<protein>
    <submittedName>
        <fullName evidence="2">Uncharacterized protein</fullName>
    </submittedName>
</protein>
<sequence>MIAKEESADARTGRATDKSATYSAPMKIPGACSLKMTANKGPPFASQRWAFLFTHESRKVFSSSTNRADRSFTKQWGLNAQTEMVGN</sequence>
<feature type="compositionally biased region" description="Basic and acidic residues" evidence="1">
    <location>
        <begin position="1"/>
        <end position="17"/>
    </location>
</feature>
<name>Q13V61_PARXL</name>
<proteinExistence type="predicted"/>
<evidence type="ECO:0000313" key="2">
    <source>
        <dbReference type="EMBL" id="ABE32028.1"/>
    </source>
</evidence>
<gene>
    <name evidence="2" type="ORF">Bxe_A0917</name>
</gene>